<gene>
    <name evidence="1" type="ORF">IMCC3135_22900</name>
</gene>
<evidence type="ECO:0000313" key="1">
    <source>
        <dbReference type="EMBL" id="ASJ74650.1"/>
    </source>
</evidence>
<accession>A0A2Z2P0H6</accession>
<dbReference type="OrthoDB" id="9805815at2"/>
<dbReference type="KEGG" id="gai:IMCC3135_22900"/>
<protein>
    <submittedName>
        <fullName evidence="1">Uncharacterized protein</fullName>
    </submittedName>
</protein>
<keyword evidence="2" id="KW-1185">Reference proteome</keyword>
<dbReference type="AlphaFoldDB" id="A0A2Z2P0H6"/>
<dbReference type="Proteomes" id="UP000250079">
    <property type="component" value="Chromosome"/>
</dbReference>
<sequence>MQTEPREKSENTASKRGWRASGFRGLSTTLLLSGTLLLSSCSNDTVPVDANLTLTPETHSTQITERRNAEGQCLFDSEYHLDIPILLQLSTSNGSPIGDAELSIYVDFAENTYTGLSTLELYDDLNSNGVVDEESEYISGFDADIARVKTDQWTGSRMLLMRVNLSCSFQGEVFAFTGGVSARSSIEVVADDIIQPEVTIDEPTDEKT</sequence>
<evidence type="ECO:0000313" key="2">
    <source>
        <dbReference type="Proteomes" id="UP000250079"/>
    </source>
</evidence>
<organism evidence="1 2">
    <name type="scientific">Granulosicoccus antarcticus IMCC3135</name>
    <dbReference type="NCBI Taxonomy" id="1192854"/>
    <lineage>
        <taxon>Bacteria</taxon>
        <taxon>Pseudomonadati</taxon>
        <taxon>Pseudomonadota</taxon>
        <taxon>Gammaproteobacteria</taxon>
        <taxon>Chromatiales</taxon>
        <taxon>Granulosicoccaceae</taxon>
        <taxon>Granulosicoccus</taxon>
    </lineage>
</organism>
<dbReference type="EMBL" id="CP018632">
    <property type="protein sequence ID" value="ASJ74650.1"/>
    <property type="molecule type" value="Genomic_DNA"/>
</dbReference>
<reference evidence="1 2" key="1">
    <citation type="submission" date="2016-12" db="EMBL/GenBank/DDBJ databases">
        <authorList>
            <person name="Song W.-J."/>
            <person name="Kurnit D.M."/>
        </authorList>
    </citation>
    <scope>NUCLEOTIDE SEQUENCE [LARGE SCALE GENOMIC DNA]</scope>
    <source>
        <strain evidence="1 2">IMCC3135</strain>
    </source>
</reference>
<name>A0A2Z2P0H6_9GAMM</name>
<dbReference type="RefSeq" id="WP_088919649.1">
    <property type="nucleotide sequence ID" value="NZ_CP018632.1"/>
</dbReference>
<proteinExistence type="predicted"/>